<keyword evidence="3" id="KW-1185">Reference proteome</keyword>
<evidence type="ECO:0000313" key="3">
    <source>
        <dbReference type="Proteomes" id="UP000366872"/>
    </source>
</evidence>
<feature type="signal peptide" evidence="1">
    <location>
        <begin position="1"/>
        <end position="18"/>
    </location>
</feature>
<organism evidence="2 3">
    <name type="scientific">Pontiella desulfatans</name>
    <dbReference type="NCBI Taxonomy" id="2750659"/>
    <lineage>
        <taxon>Bacteria</taxon>
        <taxon>Pseudomonadati</taxon>
        <taxon>Kiritimatiellota</taxon>
        <taxon>Kiritimatiellia</taxon>
        <taxon>Kiritimatiellales</taxon>
        <taxon>Pontiellaceae</taxon>
        <taxon>Pontiella</taxon>
    </lineage>
</organism>
<proteinExistence type="predicted"/>
<dbReference type="RefSeq" id="WP_136078486.1">
    <property type="nucleotide sequence ID" value="NZ_CAAHFG010000001.1"/>
</dbReference>
<keyword evidence="1" id="KW-0732">Signal</keyword>
<evidence type="ECO:0000313" key="2">
    <source>
        <dbReference type="EMBL" id="VGO12860.1"/>
    </source>
</evidence>
<dbReference type="EMBL" id="CAAHFG010000001">
    <property type="protein sequence ID" value="VGO12860.1"/>
    <property type="molecule type" value="Genomic_DNA"/>
</dbReference>
<protein>
    <submittedName>
        <fullName evidence="2">Uncharacterized protein</fullName>
    </submittedName>
</protein>
<accession>A0A6C2TYV0</accession>
<name>A0A6C2TYV0_PONDE</name>
<evidence type="ECO:0000256" key="1">
    <source>
        <dbReference type="SAM" id="SignalP"/>
    </source>
</evidence>
<dbReference type="Proteomes" id="UP000366872">
    <property type="component" value="Unassembled WGS sequence"/>
</dbReference>
<sequence>MRIITQSLLLLMASIAGATDFSIELTRQDPSMDWWYAVPQPFETRIANVDHVVRGEYFSVIPFFNSFAISADGTANLVFDVEVERPDGSIHKSVSGCKGITGKAPASKPVPAQAIINLHFEEEDPYGTYTVNVSAKDATSGKTTRRSITIEQVPFSMDQLTQDECERVFINYVSDPDPSRAFAAFLQTGKPFLDEGYEPVWSAIWFYKTIVENNDYLIPHLLEFFPTATYKQQKDIYLLLSLLPDAKKKLRVPDRLKTYKRIIDAGRIPQPYGELANVKQLDMLWAEFFATGRIRPLRQLTTALELGKSLGTLEKIKSGVLDREDSGVARAAMQEAVFQSALISLREHCAKSPLAFQYCVGIIERDMLSEEAQETLTLLLESIAREKRSPDR</sequence>
<dbReference type="AlphaFoldDB" id="A0A6C2TYV0"/>
<feature type="chain" id="PRO_5025600127" evidence="1">
    <location>
        <begin position="19"/>
        <end position="392"/>
    </location>
</feature>
<gene>
    <name evidence="2" type="ORF">PDESU_01414</name>
</gene>
<reference evidence="2 3" key="1">
    <citation type="submission" date="2019-04" db="EMBL/GenBank/DDBJ databases">
        <authorList>
            <person name="Van Vliet M D."/>
        </authorList>
    </citation>
    <scope>NUCLEOTIDE SEQUENCE [LARGE SCALE GENOMIC DNA]</scope>
    <source>
        <strain evidence="2 3">F1</strain>
    </source>
</reference>